<evidence type="ECO:0000256" key="3">
    <source>
        <dbReference type="ARBA" id="ARBA00022475"/>
    </source>
</evidence>
<proteinExistence type="predicted"/>
<evidence type="ECO:0000256" key="13">
    <source>
        <dbReference type="ARBA" id="ARBA00024531"/>
    </source>
</evidence>
<dbReference type="Pfam" id="PF01764">
    <property type="entry name" value="Lipase_3"/>
    <property type="match status" value="1"/>
</dbReference>
<keyword evidence="6" id="KW-0479">Metal-binding</keyword>
<evidence type="ECO:0000256" key="9">
    <source>
        <dbReference type="ARBA" id="ARBA00022963"/>
    </source>
</evidence>
<keyword evidence="11" id="KW-0443">Lipid metabolism</keyword>
<reference evidence="17 19" key="1">
    <citation type="journal article" date="2013" name="Curr. Biol.">
        <title>Shared signatures of parasitism and phylogenomics unite Cryptomycota and microsporidia.</title>
        <authorList>
            <person name="James T.Y."/>
            <person name="Pelin A."/>
            <person name="Bonen L."/>
            <person name="Ahrendt S."/>
            <person name="Sain D."/>
            <person name="Corradi N."/>
            <person name="Stajich J.E."/>
        </authorList>
    </citation>
    <scope>NUCLEOTIDE SEQUENCE [LARGE SCALE GENOMIC DNA]</scope>
    <source>
        <strain evidence="17 19">CSF55</strain>
        <strain evidence="17 19">CSF55</strain>
    </source>
</reference>
<name>A0A075ANV0_ROZAC</name>
<organism evidence="17 19">
    <name type="scientific">Rozella allomycis (strain CSF55)</name>
    <dbReference type="NCBI Taxonomy" id="988480"/>
    <lineage>
        <taxon>Eukaryota</taxon>
        <taxon>Fungi</taxon>
        <taxon>Fungi incertae sedis</taxon>
        <taxon>Cryptomycota</taxon>
        <taxon>Cryptomycota incertae sedis</taxon>
        <taxon>Rozella</taxon>
    </lineage>
</organism>
<sequence length="654" mass="74912">MSSSMDIKRPYIRLSLGNQVCRTSASYTSIGDWNEGFEFNVTYHAQLFWSIHMDVYDSNLVLADRYIGRAEIRISLLEGIPCPFTWYVGYCFKYSWFEIWHKRKAPSSVSEVGRRSIYSDNIGAIQVSIKYQFQKPDPDPVNPISRMGFEVPEEIQEEVEDENTLKDKEKQISFEDLINEWKSKSSLADNDEISSVQPSDYSTTETFLETEAEISKGVSFLETIGSYIVSKETLAVLRGIQSILVAYNQGLEISNATLIASIFILENFYLHVPRPRTGDLVNSMEFAERSRHYYKFSMAAYGWKGLNFFGKGNGYIADSVRSKSDEKSVLEYLSLQKPDLLNFELASEKVFRPCYFIAIDRRTSAIILSIRGTMSFKDSLTDLVCEYKPWKGGLVHSGIHASAQWFIDNVLGQLISFVSIYNVENLMIVGHSLGAGTAALLTIMLQDHYHEFPKREKFKIECYAYAPPCVVSLDISKRYSHYIHSYIYGEDIVSRASYGSMVSIPQYRNKMDLKTMILCAAENCHSHFKELMRIIAGKEAKSEKSKYLMKKLDECRNAIMVQTSALSYQKLYVPGTVYHLYVKPTPTNPKFTVIEKNSPENFVEILVSKTMVLDHMPDKYDRGFDRSVESLNSVQFQPRRNSRRYSNSTKIPTT</sequence>
<dbReference type="InterPro" id="IPR035892">
    <property type="entry name" value="C2_domain_sf"/>
</dbReference>
<dbReference type="CDD" id="cd00030">
    <property type="entry name" value="C2"/>
    <property type="match status" value="1"/>
</dbReference>
<dbReference type="InterPro" id="IPR000008">
    <property type="entry name" value="C2_dom"/>
</dbReference>
<dbReference type="EMBL" id="ML004978">
    <property type="protein sequence ID" value="RKP21197.1"/>
    <property type="molecule type" value="Genomic_DNA"/>
</dbReference>
<dbReference type="CDD" id="cd00519">
    <property type="entry name" value="Lipase_3"/>
    <property type="match status" value="1"/>
</dbReference>
<keyword evidence="9" id="KW-0442">Lipid degradation</keyword>
<comment type="cofactor">
    <cofactor evidence="1">
        <name>Ca(2+)</name>
        <dbReference type="ChEBI" id="CHEBI:29108"/>
    </cofactor>
</comment>
<dbReference type="GO" id="GO:0046340">
    <property type="term" value="P:diacylglycerol catabolic process"/>
    <property type="evidence" value="ECO:0007669"/>
    <property type="project" value="TreeGrafter"/>
</dbReference>
<keyword evidence="3" id="KW-1003">Cell membrane</keyword>
<dbReference type="Gene3D" id="3.40.50.1820">
    <property type="entry name" value="alpha/beta hydrolase"/>
    <property type="match status" value="1"/>
</dbReference>
<evidence type="ECO:0000256" key="2">
    <source>
        <dbReference type="ARBA" id="ARBA00004651"/>
    </source>
</evidence>
<dbReference type="AlphaFoldDB" id="A0A075ANV0"/>
<keyword evidence="19" id="KW-1185">Reference proteome</keyword>
<accession>A0A075ANV0</accession>
<evidence type="ECO:0000256" key="6">
    <source>
        <dbReference type="ARBA" id="ARBA00022723"/>
    </source>
</evidence>
<evidence type="ECO:0000256" key="10">
    <source>
        <dbReference type="ARBA" id="ARBA00022989"/>
    </source>
</evidence>
<dbReference type="InterPro" id="IPR029058">
    <property type="entry name" value="AB_hydrolase_fold"/>
</dbReference>
<dbReference type="EMBL" id="KE561209">
    <property type="protein sequence ID" value="EPZ31622.1"/>
    <property type="molecule type" value="Genomic_DNA"/>
</dbReference>
<evidence type="ECO:0000256" key="11">
    <source>
        <dbReference type="ARBA" id="ARBA00023098"/>
    </source>
</evidence>
<dbReference type="GO" id="GO:0016298">
    <property type="term" value="F:lipase activity"/>
    <property type="evidence" value="ECO:0007669"/>
    <property type="project" value="TreeGrafter"/>
</dbReference>
<keyword evidence="10" id="KW-1133">Transmembrane helix</keyword>
<evidence type="ECO:0000256" key="15">
    <source>
        <dbReference type="SAM" id="MobiDB-lite"/>
    </source>
</evidence>
<evidence type="ECO:0000256" key="8">
    <source>
        <dbReference type="ARBA" id="ARBA00022837"/>
    </source>
</evidence>
<comment type="catalytic activity">
    <reaction evidence="13">
        <text>a 1,2-diacyl-sn-glycerol + H2O = a 2-acylglycerol + a fatty acid + H(+)</text>
        <dbReference type="Rhea" id="RHEA:33275"/>
        <dbReference type="ChEBI" id="CHEBI:15377"/>
        <dbReference type="ChEBI" id="CHEBI:15378"/>
        <dbReference type="ChEBI" id="CHEBI:17389"/>
        <dbReference type="ChEBI" id="CHEBI:17815"/>
        <dbReference type="ChEBI" id="CHEBI:28868"/>
        <dbReference type="EC" id="3.1.1.116"/>
    </reaction>
    <physiologicalReaction direction="left-to-right" evidence="13">
        <dbReference type="Rhea" id="RHEA:33276"/>
    </physiologicalReaction>
</comment>
<feature type="domain" description="C2" evidence="16">
    <location>
        <begin position="1"/>
        <end position="87"/>
    </location>
</feature>
<keyword evidence="8" id="KW-0106">Calcium</keyword>
<keyword evidence="12" id="KW-0472">Membrane</keyword>
<evidence type="ECO:0000256" key="5">
    <source>
        <dbReference type="ARBA" id="ARBA00022692"/>
    </source>
</evidence>
<dbReference type="Proteomes" id="UP000281549">
    <property type="component" value="Unassembled WGS sequence"/>
</dbReference>
<dbReference type="STRING" id="988480.A0A075ANV0"/>
<protein>
    <recommendedName>
        <fullName evidence="14">sn-1-specific diacylglycerol lipase</fullName>
        <ecNumber evidence="14">3.1.1.116</ecNumber>
    </recommendedName>
</protein>
<keyword evidence="5" id="KW-0812">Transmembrane</keyword>
<dbReference type="GO" id="GO:0005886">
    <property type="term" value="C:plasma membrane"/>
    <property type="evidence" value="ECO:0007669"/>
    <property type="project" value="UniProtKB-SubCell"/>
</dbReference>
<dbReference type="SUPFAM" id="SSF49562">
    <property type="entry name" value="C2 domain (Calcium/lipid-binding domain, CaLB)"/>
    <property type="match status" value="1"/>
</dbReference>
<evidence type="ECO:0000256" key="1">
    <source>
        <dbReference type="ARBA" id="ARBA00001913"/>
    </source>
</evidence>
<reference evidence="18" key="3">
    <citation type="submission" date="2018-08" db="EMBL/GenBank/DDBJ databases">
        <title>Leveraging single-cell genomics to expand the Fungal Tree of Life.</title>
        <authorList>
            <consortium name="DOE Joint Genome Institute"/>
            <person name="Ahrendt S.R."/>
            <person name="Quandt C.A."/>
            <person name="Ciobanu D."/>
            <person name="Clum A."/>
            <person name="Salamov A."/>
            <person name="Andreopoulos B."/>
            <person name="Cheng J.-F."/>
            <person name="Woyke T."/>
            <person name="Pelin A."/>
            <person name="Henrissat B."/>
            <person name="Reynolds N."/>
            <person name="Benny G.L."/>
            <person name="Smith M.E."/>
            <person name="James T.Y."/>
            <person name="Grigoriev I.V."/>
        </authorList>
    </citation>
    <scope>NUCLEOTIDE SEQUENCE</scope>
    <source>
        <strain evidence="18">CSF55</strain>
    </source>
</reference>
<gene>
    <name evidence="17" type="ORF">O9G_000101</name>
    <name evidence="18" type="ORF">ROZALSC1DRAFT_27380</name>
</gene>
<evidence type="ECO:0000313" key="18">
    <source>
        <dbReference type="EMBL" id="RKP21197.1"/>
    </source>
</evidence>
<dbReference type="Gene3D" id="2.60.40.150">
    <property type="entry name" value="C2 domain"/>
    <property type="match status" value="1"/>
</dbReference>
<keyword evidence="7 18" id="KW-0378">Hydrolase</keyword>
<comment type="subcellular location">
    <subcellularLocation>
        <location evidence="2">Cell membrane</location>
        <topology evidence="2">Multi-pass membrane protein</topology>
    </subcellularLocation>
</comment>
<dbReference type="EC" id="3.1.1.116" evidence="14"/>
<evidence type="ECO:0000313" key="17">
    <source>
        <dbReference type="EMBL" id="EPZ31622.1"/>
    </source>
</evidence>
<dbReference type="OMA" id="GTVYQFW"/>
<evidence type="ECO:0000256" key="4">
    <source>
        <dbReference type="ARBA" id="ARBA00022553"/>
    </source>
</evidence>
<dbReference type="PANTHER" id="PTHR45792">
    <property type="entry name" value="DIACYLGLYCEROL LIPASE HOMOLOG-RELATED"/>
    <property type="match status" value="1"/>
</dbReference>
<feature type="region of interest" description="Disordered" evidence="15">
    <location>
        <begin position="635"/>
        <end position="654"/>
    </location>
</feature>
<evidence type="ECO:0000313" key="19">
    <source>
        <dbReference type="Proteomes" id="UP000030755"/>
    </source>
</evidence>
<evidence type="ECO:0000259" key="16">
    <source>
        <dbReference type="PROSITE" id="PS50004"/>
    </source>
</evidence>
<dbReference type="InterPro" id="IPR052214">
    <property type="entry name" value="DAG_Lipase-Related"/>
</dbReference>
<dbReference type="InterPro" id="IPR002921">
    <property type="entry name" value="Fungal_lipase-type"/>
</dbReference>
<evidence type="ECO:0000256" key="7">
    <source>
        <dbReference type="ARBA" id="ARBA00022801"/>
    </source>
</evidence>
<dbReference type="HOGENOM" id="CLU_419293_0_0_1"/>
<dbReference type="Proteomes" id="UP000030755">
    <property type="component" value="Unassembled WGS sequence"/>
</dbReference>
<dbReference type="SUPFAM" id="SSF53474">
    <property type="entry name" value="alpha/beta-Hydrolases"/>
    <property type="match status" value="1"/>
</dbReference>
<evidence type="ECO:0000256" key="12">
    <source>
        <dbReference type="ARBA" id="ARBA00023136"/>
    </source>
</evidence>
<dbReference type="PROSITE" id="PS50004">
    <property type="entry name" value="C2"/>
    <property type="match status" value="1"/>
</dbReference>
<evidence type="ECO:0000313" key="20">
    <source>
        <dbReference type="Proteomes" id="UP000281549"/>
    </source>
</evidence>
<evidence type="ECO:0000256" key="14">
    <source>
        <dbReference type="ARBA" id="ARBA00026104"/>
    </source>
</evidence>
<dbReference type="GO" id="GO:0019369">
    <property type="term" value="P:arachidonate metabolic process"/>
    <property type="evidence" value="ECO:0007669"/>
    <property type="project" value="TreeGrafter"/>
</dbReference>
<keyword evidence="4" id="KW-0597">Phosphoprotein</keyword>
<dbReference type="PANTHER" id="PTHR45792:SF8">
    <property type="entry name" value="DIACYLGLYCEROL LIPASE-ALPHA"/>
    <property type="match status" value="1"/>
</dbReference>
<dbReference type="Pfam" id="PF00168">
    <property type="entry name" value="C2"/>
    <property type="match status" value="1"/>
</dbReference>
<dbReference type="GO" id="GO:0046872">
    <property type="term" value="F:metal ion binding"/>
    <property type="evidence" value="ECO:0007669"/>
    <property type="project" value="UniProtKB-KW"/>
</dbReference>
<reference evidence="20" key="2">
    <citation type="journal article" date="2018" name="Nat. Microbiol.">
        <title>Leveraging single-cell genomics to expand the fungal tree of life.</title>
        <authorList>
            <person name="Ahrendt S.R."/>
            <person name="Quandt C.A."/>
            <person name="Ciobanu D."/>
            <person name="Clum A."/>
            <person name="Salamov A."/>
            <person name="Andreopoulos B."/>
            <person name="Cheng J.F."/>
            <person name="Woyke T."/>
            <person name="Pelin A."/>
            <person name="Henrissat B."/>
            <person name="Reynolds N.K."/>
            <person name="Benny G.L."/>
            <person name="Smith M.E."/>
            <person name="James T.Y."/>
            <person name="Grigoriev I.V."/>
        </authorList>
    </citation>
    <scope>NUCLEOTIDE SEQUENCE [LARGE SCALE GENOMIC DNA]</scope>
    <source>
        <strain evidence="20">CSF55</strain>
    </source>
</reference>
<dbReference type="OrthoDB" id="438440at2759"/>